<comment type="caution">
    <text evidence="1">The sequence shown here is derived from an EMBL/GenBank/DDBJ whole genome shotgun (WGS) entry which is preliminary data.</text>
</comment>
<protein>
    <submittedName>
        <fullName evidence="1">Uncharacterized protein</fullName>
    </submittedName>
</protein>
<evidence type="ECO:0000313" key="1">
    <source>
        <dbReference type="EMBL" id="EIT71850.1"/>
    </source>
</evidence>
<gene>
    <name evidence="1" type="ORF">WQQ_19870</name>
</gene>
<organism evidence="1 2">
    <name type="scientific">Hydrocarboniphaga effusa AP103</name>
    <dbReference type="NCBI Taxonomy" id="1172194"/>
    <lineage>
        <taxon>Bacteria</taxon>
        <taxon>Pseudomonadati</taxon>
        <taxon>Pseudomonadota</taxon>
        <taxon>Gammaproteobacteria</taxon>
        <taxon>Nevskiales</taxon>
        <taxon>Nevskiaceae</taxon>
        <taxon>Hydrocarboniphaga</taxon>
    </lineage>
</organism>
<name>I8TCY9_9GAMM</name>
<accession>I8TCY9</accession>
<dbReference type="AlphaFoldDB" id="I8TCY9"/>
<dbReference type="STRING" id="1172194.WQQ_19870"/>
<dbReference type="EMBL" id="AKGD01000001">
    <property type="protein sequence ID" value="EIT71850.1"/>
    <property type="molecule type" value="Genomic_DNA"/>
</dbReference>
<dbReference type="Proteomes" id="UP000003704">
    <property type="component" value="Unassembled WGS sequence"/>
</dbReference>
<sequence>MAGVGLLHRIHREGADRIGKFKTSGHRDEQPHKVQGWRIGSGEAGREAHWPRFSNGQHFANDIGLQLQTTIRLQTTRPATWPALKWNYMISTT</sequence>
<keyword evidence="2" id="KW-1185">Reference proteome</keyword>
<evidence type="ECO:0000313" key="2">
    <source>
        <dbReference type="Proteomes" id="UP000003704"/>
    </source>
</evidence>
<reference evidence="1 2" key="1">
    <citation type="journal article" date="2012" name="J. Bacteriol.">
        <title>Genome Sequence of n-Alkane-Degrading Hydrocarboniphaga effusa Strain AP103T (ATCC BAA-332T).</title>
        <authorList>
            <person name="Chang H.K."/>
            <person name="Zylstra G.J."/>
            <person name="Chae J.C."/>
        </authorList>
    </citation>
    <scope>NUCLEOTIDE SEQUENCE [LARGE SCALE GENOMIC DNA]</scope>
    <source>
        <strain evidence="1 2">AP103</strain>
    </source>
</reference>
<proteinExistence type="predicted"/>